<keyword evidence="1" id="KW-0472">Membrane</keyword>
<proteinExistence type="predicted"/>
<reference evidence="2 3" key="1">
    <citation type="submission" date="2024-11" db="EMBL/GenBank/DDBJ databases">
        <title>Adaptive evolution of stress response genes in parasites aligns with host niche diversity.</title>
        <authorList>
            <person name="Hahn C."/>
            <person name="Resl P."/>
        </authorList>
    </citation>
    <scope>NUCLEOTIDE SEQUENCE [LARGE SCALE GENOMIC DNA]</scope>
    <source>
        <strain evidence="2">EGGRZ-B1_66</strain>
        <tissue evidence="2">Body</tissue>
    </source>
</reference>
<evidence type="ECO:0000313" key="3">
    <source>
        <dbReference type="Proteomes" id="UP001626550"/>
    </source>
</evidence>
<feature type="transmembrane region" description="Helical" evidence="1">
    <location>
        <begin position="20"/>
        <end position="39"/>
    </location>
</feature>
<dbReference type="Proteomes" id="UP001626550">
    <property type="component" value="Unassembled WGS sequence"/>
</dbReference>
<evidence type="ECO:0000256" key="1">
    <source>
        <dbReference type="SAM" id="Phobius"/>
    </source>
</evidence>
<feature type="non-terminal residue" evidence="2">
    <location>
        <position position="55"/>
    </location>
</feature>
<dbReference type="EMBL" id="JBJKFK010007655">
    <property type="protein sequence ID" value="KAL3307322.1"/>
    <property type="molecule type" value="Genomic_DNA"/>
</dbReference>
<keyword evidence="1" id="KW-1133">Transmembrane helix</keyword>
<sequence length="55" mass="6355">MAFIYWLAITFSVFNHDPFAQITVLIYFCMASVALLLVVDRAKEFQSSYPQSFTL</sequence>
<comment type="caution">
    <text evidence="2">The sequence shown here is derived from an EMBL/GenBank/DDBJ whole genome shotgun (WGS) entry which is preliminary data.</text>
</comment>
<evidence type="ECO:0000313" key="2">
    <source>
        <dbReference type="EMBL" id="KAL3307322.1"/>
    </source>
</evidence>
<protein>
    <submittedName>
        <fullName evidence="2">Uncharacterized protein</fullName>
    </submittedName>
</protein>
<name>A0ABD2PIT2_9PLAT</name>
<keyword evidence="1" id="KW-0812">Transmembrane</keyword>
<dbReference type="AlphaFoldDB" id="A0ABD2PIT2"/>
<gene>
    <name evidence="2" type="ORF">Ciccas_014167</name>
</gene>
<keyword evidence="3" id="KW-1185">Reference proteome</keyword>
<accession>A0ABD2PIT2</accession>
<organism evidence="2 3">
    <name type="scientific">Cichlidogyrus casuarinus</name>
    <dbReference type="NCBI Taxonomy" id="1844966"/>
    <lineage>
        <taxon>Eukaryota</taxon>
        <taxon>Metazoa</taxon>
        <taxon>Spiralia</taxon>
        <taxon>Lophotrochozoa</taxon>
        <taxon>Platyhelminthes</taxon>
        <taxon>Monogenea</taxon>
        <taxon>Monopisthocotylea</taxon>
        <taxon>Dactylogyridea</taxon>
        <taxon>Ancyrocephalidae</taxon>
        <taxon>Cichlidogyrus</taxon>
    </lineage>
</organism>